<keyword evidence="2" id="KW-0479">Metal-binding</keyword>
<dbReference type="PROSITE" id="PS50158">
    <property type="entry name" value="ZF_CCHC"/>
    <property type="match status" value="1"/>
</dbReference>
<evidence type="ECO:0000313" key="9">
    <source>
        <dbReference type="Proteomes" id="UP000694396"/>
    </source>
</evidence>
<dbReference type="Proteomes" id="UP000694396">
    <property type="component" value="Unplaced"/>
</dbReference>
<evidence type="ECO:0000256" key="5">
    <source>
        <dbReference type="PROSITE-ProRule" id="PRU00047"/>
    </source>
</evidence>
<reference evidence="8" key="2">
    <citation type="submission" date="2025-09" db="UniProtKB">
        <authorList>
            <consortium name="Ensembl"/>
        </authorList>
    </citation>
    <scope>IDENTIFICATION</scope>
</reference>
<dbReference type="Pfam" id="PF00607">
    <property type="entry name" value="Gag_p24"/>
    <property type="match status" value="1"/>
</dbReference>
<evidence type="ECO:0000313" key="8">
    <source>
        <dbReference type="Ensembl" id="ENSCRFP00000007611.1"/>
    </source>
</evidence>
<dbReference type="SUPFAM" id="SSF47353">
    <property type="entry name" value="Retrovirus capsid dimerization domain-like"/>
    <property type="match status" value="1"/>
</dbReference>
<dbReference type="GO" id="GO:0008270">
    <property type="term" value="F:zinc ion binding"/>
    <property type="evidence" value="ECO:0007669"/>
    <property type="project" value="UniProtKB-KW"/>
</dbReference>
<feature type="domain" description="CCHC-type" evidence="7">
    <location>
        <begin position="619"/>
        <end position="634"/>
    </location>
</feature>
<evidence type="ECO:0000256" key="2">
    <source>
        <dbReference type="ARBA" id="ARBA00022723"/>
    </source>
</evidence>
<dbReference type="Pfam" id="PF19317">
    <property type="entry name" value="Gag_p24_C"/>
    <property type="match status" value="1"/>
</dbReference>
<dbReference type="SMART" id="SM00343">
    <property type="entry name" value="ZnF_C2HC"/>
    <property type="match status" value="2"/>
</dbReference>
<reference evidence="8" key="1">
    <citation type="submission" date="2025-08" db="UniProtKB">
        <authorList>
            <consortium name="Ensembl"/>
        </authorList>
    </citation>
    <scope>IDENTIFICATION</scope>
</reference>
<dbReference type="InterPro" id="IPR008916">
    <property type="entry name" value="Retrov_capsid_C"/>
</dbReference>
<dbReference type="InterPro" id="IPR036875">
    <property type="entry name" value="Znf_CCHC_sf"/>
</dbReference>
<accession>A0A8C3QKU9</accession>
<dbReference type="InterPro" id="IPR045345">
    <property type="entry name" value="Gag_p24_C"/>
</dbReference>
<dbReference type="AlphaFoldDB" id="A0A8C3QKU9"/>
<keyword evidence="3 5" id="KW-0863">Zinc-finger</keyword>
<protein>
    <recommendedName>
        <fullName evidence="7">CCHC-type domain-containing protein</fullName>
    </recommendedName>
</protein>
<dbReference type="Gene3D" id="1.10.375.10">
    <property type="entry name" value="Human Immunodeficiency Virus Type 1 Capsid Protein"/>
    <property type="match status" value="1"/>
</dbReference>
<dbReference type="Pfam" id="PF00098">
    <property type="entry name" value="zf-CCHC"/>
    <property type="match status" value="1"/>
</dbReference>
<dbReference type="SUPFAM" id="SSF47943">
    <property type="entry name" value="Retrovirus capsid protein, N-terminal core domain"/>
    <property type="match status" value="1"/>
</dbReference>
<keyword evidence="1" id="KW-0519">Myristate</keyword>
<evidence type="ECO:0000256" key="4">
    <source>
        <dbReference type="ARBA" id="ARBA00022833"/>
    </source>
</evidence>
<name>A0A8C3QKU9_9PASS</name>
<feature type="region of interest" description="Disordered" evidence="6">
    <location>
        <begin position="1"/>
        <end position="26"/>
    </location>
</feature>
<evidence type="ECO:0000259" key="7">
    <source>
        <dbReference type="PROSITE" id="PS50158"/>
    </source>
</evidence>
<dbReference type="GO" id="GO:0003676">
    <property type="term" value="F:nucleic acid binding"/>
    <property type="evidence" value="ECO:0007669"/>
    <property type="project" value="InterPro"/>
</dbReference>
<dbReference type="Pfam" id="PF14787">
    <property type="entry name" value="zf-CCHC_5"/>
    <property type="match status" value="1"/>
</dbReference>
<keyword evidence="9" id="KW-1185">Reference proteome</keyword>
<dbReference type="SUPFAM" id="SSF57756">
    <property type="entry name" value="Retrovirus zinc finger-like domains"/>
    <property type="match status" value="1"/>
</dbReference>
<dbReference type="InterPro" id="IPR008919">
    <property type="entry name" value="Retrov_capsid_N"/>
</dbReference>
<dbReference type="PANTHER" id="PTHR40389">
    <property type="entry name" value="ENDOGENOUS RETROVIRUS GROUP K MEMBER 24 GAG POLYPROTEIN-RELATED"/>
    <property type="match status" value="1"/>
</dbReference>
<evidence type="ECO:0000256" key="1">
    <source>
        <dbReference type="ARBA" id="ARBA00022707"/>
    </source>
</evidence>
<dbReference type="Gene3D" id="4.10.60.10">
    <property type="entry name" value="Zinc finger, CCHC-type"/>
    <property type="match status" value="1"/>
</dbReference>
<keyword evidence="1" id="KW-0449">Lipoprotein</keyword>
<feature type="region of interest" description="Disordered" evidence="6">
    <location>
        <begin position="656"/>
        <end position="681"/>
    </location>
</feature>
<dbReference type="InterPro" id="IPR001878">
    <property type="entry name" value="Znf_CCHC"/>
</dbReference>
<dbReference type="InterPro" id="IPR050195">
    <property type="entry name" value="Primate_lentivir_Gag_pol-like"/>
</dbReference>
<proteinExistence type="predicted"/>
<keyword evidence="4" id="KW-0862">Zinc</keyword>
<evidence type="ECO:0000256" key="3">
    <source>
        <dbReference type="ARBA" id="ARBA00022771"/>
    </source>
</evidence>
<dbReference type="PANTHER" id="PTHR40389:SF2">
    <property type="entry name" value="ENDOGENOUS RETROVIRUS GROUP K MEMBER 24 GAG POLYPROTEIN-RELATED"/>
    <property type="match status" value="1"/>
</dbReference>
<dbReference type="Ensembl" id="ENSCRFT00000007880.1">
    <property type="protein sequence ID" value="ENSCRFP00000007611.1"/>
    <property type="gene ID" value="ENSCRFG00000005994.1"/>
</dbReference>
<dbReference type="Gene3D" id="1.10.1200.30">
    <property type="match status" value="1"/>
</dbReference>
<sequence length="681" mass="74898">MSQRAIGIPHELQKPTLPSSGAEPCHLTAATPTALLREGSIPAETRGMAATAQTDLEQSPSPNPGKLKLLVHLPKQEEWDMAFFESCPTVPVQQSFPTIYKKHVPKQFNIAEEEFLPTSEEHRAQNIPVPEQQQTYIADDNFMRITASQGIPVLSQVSSTLGTATTDASASRMPGPRLWFPEQPEQKPGSSSCSQSFPFSKGFIRQLFLQLKDCALEFYPHLGPHFPQLFLSAQGSHSLPASPVHTSYMYMPKLPGGSSAASAVVSPGCARNELYLPMPQIGVRGMLEMPVTLGSEGAASWQNAQQLTPLYRHIPTDSFSGTDWADIRKKALREKNFHIAESIALPGSYGPQDGNPRWERLDYEVVKDLMKAVKENGLGSPYFKRLLKCTFNTYDLTPYDCRSIASMILTDSQLLIWDAKWRRALGELRNKYQGGPNAALTIPQLAGDPSSDRPENQARDLPRYVLADIKEAARKAILQIPPAGTPESIYTEIKQGPSEPFTSFLDRLTQAMDRQVSEEAAKPHLLRSLAFANANVECKGIISAMPGQPTVTEMVEACSKVGTPQYVATIQASIWGEQLKKILKAQNETFLKTLTELQLACQQNSSTEVMAREFVGGPCYKCGKHGHVKKNCPESAKTVKSPDLCPRCRRGKHHASQCHSKTNVDGRPLPLPGNSNKSASL</sequence>
<dbReference type="GO" id="GO:0016032">
    <property type="term" value="P:viral process"/>
    <property type="evidence" value="ECO:0007669"/>
    <property type="project" value="InterPro"/>
</dbReference>
<organism evidence="8 9">
    <name type="scientific">Cyanoderma ruficeps</name>
    <name type="common">rufous-capped babbler</name>
    <dbReference type="NCBI Taxonomy" id="181631"/>
    <lineage>
        <taxon>Eukaryota</taxon>
        <taxon>Metazoa</taxon>
        <taxon>Chordata</taxon>
        <taxon>Craniata</taxon>
        <taxon>Vertebrata</taxon>
        <taxon>Euteleostomi</taxon>
        <taxon>Archelosauria</taxon>
        <taxon>Archosauria</taxon>
        <taxon>Dinosauria</taxon>
        <taxon>Saurischia</taxon>
        <taxon>Theropoda</taxon>
        <taxon>Coelurosauria</taxon>
        <taxon>Aves</taxon>
        <taxon>Neognathae</taxon>
        <taxon>Neoaves</taxon>
        <taxon>Telluraves</taxon>
        <taxon>Australaves</taxon>
        <taxon>Passeriformes</taxon>
        <taxon>Sylvioidea</taxon>
        <taxon>Timaliidae</taxon>
        <taxon>Cyanoderma</taxon>
    </lineage>
</organism>
<evidence type="ECO:0000256" key="6">
    <source>
        <dbReference type="SAM" id="MobiDB-lite"/>
    </source>
</evidence>